<accession>A0A4R1QWA9</accession>
<feature type="domain" description="Rubredoxin-like" evidence="6">
    <location>
        <begin position="184"/>
        <end position="218"/>
    </location>
</feature>
<keyword evidence="2" id="KW-0813">Transport</keyword>
<name>A0A4R1QWA9_9FIRM</name>
<comment type="cofactor">
    <cofactor evidence="1">
        <name>Fe(3+)</name>
        <dbReference type="ChEBI" id="CHEBI:29034"/>
    </cofactor>
</comment>
<dbReference type="InterPro" id="IPR048574">
    <property type="entry name" value="RUBY_RBDX"/>
</dbReference>
<protein>
    <submittedName>
        <fullName evidence="7">Rubredoxin</fullName>
    </submittedName>
</protein>
<proteinExistence type="predicted"/>
<dbReference type="SUPFAM" id="SSF57802">
    <property type="entry name" value="Rubredoxin-like"/>
    <property type="match status" value="2"/>
</dbReference>
<dbReference type="PROSITE" id="PS50903">
    <property type="entry name" value="RUBREDOXIN_LIKE"/>
    <property type="match status" value="2"/>
</dbReference>
<dbReference type="PANTHER" id="PTHR47627:SF1">
    <property type="entry name" value="RUBREDOXIN-1-RELATED"/>
    <property type="match status" value="1"/>
</dbReference>
<dbReference type="Pfam" id="PF00301">
    <property type="entry name" value="Rubredoxin"/>
    <property type="match status" value="1"/>
</dbReference>
<dbReference type="GO" id="GO:0009055">
    <property type="term" value="F:electron transfer activity"/>
    <property type="evidence" value="ECO:0007669"/>
    <property type="project" value="TreeGrafter"/>
</dbReference>
<sequence length="221" mass="24841">MKKYVCTICGYIYDEAKGIPEAGIALGTKWNDLPEDWTCPLCGAAKSDFKEQAEGKEAAKGVIPASFEEEEARELNFAELSALCSNLAKGCEKQYLSREAELFWQLSDYYKQKGGMITGQSFEVLLSKIQDDLEKDYVTANIIADEKPDRGAKRALVWSEKVTRMLNSLITRYEQEKDSMLENTNIYVCEICGFVYVGDTPPEICPVCKVPNKKITKVERG</sequence>
<keyword evidence="8" id="KW-1185">Reference proteome</keyword>
<dbReference type="InterPro" id="IPR024934">
    <property type="entry name" value="Rubredoxin-like_dom"/>
</dbReference>
<evidence type="ECO:0000256" key="3">
    <source>
        <dbReference type="ARBA" id="ARBA00022723"/>
    </source>
</evidence>
<dbReference type="CDD" id="cd00730">
    <property type="entry name" value="rubredoxin"/>
    <property type="match status" value="1"/>
</dbReference>
<dbReference type="OrthoDB" id="9758182at2"/>
<dbReference type="Gene3D" id="2.20.28.10">
    <property type="match status" value="2"/>
</dbReference>
<dbReference type="PROSITE" id="PS00202">
    <property type="entry name" value="RUBREDOXIN"/>
    <property type="match status" value="1"/>
</dbReference>
<dbReference type="EMBL" id="SLUO01000008">
    <property type="protein sequence ID" value="TCL57571.1"/>
    <property type="molecule type" value="Genomic_DNA"/>
</dbReference>
<dbReference type="InterPro" id="IPR018527">
    <property type="entry name" value="Rubredoxin_Fe_BS"/>
</dbReference>
<reference evidence="7 8" key="1">
    <citation type="submission" date="2019-03" db="EMBL/GenBank/DDBJ databases">
        <title>Genomic Encyclopedia of Type Strains, Phase IV (KMG-IV): sequencing the most valuable type-strain genomes for metagenomic binning, comparative biology and taxonomic classification.</title>
        <authorList>
            <person name="Goeker M."/>
        </authorList>
    </citation>
    <scope>NUCLEOTIDE SEQUENCE [LARGE SCALE GENOMIC DNA]</scope>
    <source>
        <strain evidence="7 8">DSM 100556</strain>
    </source>
</reference>
<gene>
    <name evidence="7" type="ORF">EDD76_108106</name>
</gene>
<evidence type="ECO:0000256" key="2">
    <source>
        <dbReference type="ARBA" id="ARBA00022448"/>
    </source>
</evidence>
<evidence type="ECO:0000256" key="1">
    <source>
        <dbReference type="ARBA" id="ARBA00001965"/>
    </source>
</evidence>
<dbReference type="FunFam" id="2.20.28.10:FF:000001">
    <property type="entry name" value="Rubredoxin"/>
    <property type="match status" value="1"/>
</dbReference>
<keyword evidence="3" id="KW-0479">Metal-binding</keyword>
<keyword evidence="5" id="KW-0408">Iron</keyword>
<comment type="caution">
    <text evidence="7">The sequence shown here is derived from an EMBL/GenBank/DDBJ whole genome shotgun (WGS) entry which is preliminary data.</text>
</comment>
<evidence type="ECO:0000259" key="6">
    <source>
        <dbReference type="PROSITE" id="PS50903"/>
    </source>
</evidence>
<keyword evidence="4" id="KW-0249">Electron transport</keyword>
<dbReference type="STRING" id="1469948.GCA_000732725_02074"/>
<dbReference type="InterPro" id="IPR050526">
    <property type="entry name" value="Rubredoxin_ET"/>
</dbReference>
<dbReference type="GO" id="GO:0005506">
    <property type="term" value="F:iron ion binding"/>
    <property type="evidence" value="ECO:0007669"/>
    <property type="project" value="InterPro"/>
</dbReference>
<dbReference type="RefSeq" id="WP_031390766.1">
    <property type="nucleotide sequence ID" value="NZ_JPNB01000001.1"/>
</dbReference>
<dbReference type="PRINTS" id="PR00163">
    <property type="entry name" value="RUBREDOXIN"/>
</dbReference>
<dbReference type="InterPro" id="IPR024935">
    <property type="entry name" value="Rubredoxin_dom"/>
</dbReference>
<evidence type="ECO:0000256" key="4">
    <source>
        <dbReference type="ARBA" id="ARBA00022982"/>
    </source>
</evidence>
<dbReference type="Pfam" id="PF21349">
    <property type="entry name" value="RUBY_RBDX"/>
    <property type="match status" value="1"/>
</dbReference>
<evidence type="ECO:0000313" key="7">
    <source>
        <dbReference type="EMBL" id="TCL57571.1"/>
    </source>
</evidence>
<dbReference type="GO" id="GO:0043448">
    <property type="term" value="P:alkane catabolic process"/>
    <property type="evidence" value="ECO:0007669"/>
    <property type="project" value="TreeGrafter"/>
</dbReference>
<dbReference type="PANTHER" id="PTHR47627">
    <property type="entry name" value="RUBREDOXIN"/>
    <property type="match status" value="1"/>
</dbReference>
<evidence type="ECO:0000313" key="8">
    <source>
        <dbReference type="Proteomes" id="UP000295718"/>
    </source>
</evidence>
<organism evidence="7 8">
    <name type="scientific">Kineothrix alysoides</name>
    <dbReference type="NCBI Taxonomy" id="1469948"/>
    <lineage>
        <taxon>Bacteria</taxon>
        <taxon>Bacillati</taxon>
        <taxon>Bacillota</taxon>
        <taxon>Clostridia</taxon>
        <taxon>Lachnospirales</taxon>
        <taxon>Lachnospiraceae</taxon>
        <taxon>Kineothrix</taxon>
    </lineage>
</organism>
<dbReference type="Proteomes" id="UP000295718">
    <property type="component" value="Unassembled WGS sequence"/>
</dbReference>
<dbReference type="AlphaFoldDB" id="A0A4R1QWA9"/>
<feature type="domain" description="Rubredoxin-like" evidence="6">
    <location>
        <begin position="1"/>
        <end position="52"/>
    </location>
</feature>
<evidence type="ECO:0000256" key="5">
    <source>
        <dbReference type="ARBA" id="ARBA00023004"/>
    </source>
</evidence>